<dbReference type="Proteomes" id="UP000023541">
    <property type="component" value="Unassembled WGS sequence"/>
</dbReference>
<dbReference type="OrthoDB" id="3034330at2"/>
<comment type="caution">
    <text evidence="1">The sequence shown here is derived from an EMBL/GenBank/DDBJ whole genome shotgun (WGS) entry which is preliminary data.</text>
</comment>
<sequence length="294" mass="32458">MKKPLIFILVLILSITGFSQTTLQYNLNVGDSFAIRQDSEQIITQDISGGQQIITNDITAEMSFIVTKVENSLFYIEMKYQTLKMKTSSPSLGVLMDMDTSIIPDSTDVQGRIFQGLINSPITMVMQKNGKINALEGTEVLIDNMIKNAGITDPNTITQVRASLDQQWGDNQLLGNFEQMTFIYGDNNATVGDNWENEYTGKMKSKNKWNIASIIDENTTIEGASEIEMENTNAGATIIVSGSQKAMITVNNKTGLMLEGSTEGICEGNTLISTMPDTKIPTSIKFKNNYKTIK</sequence>
<evidence type="ECO:0000313" key="1">
    <source>
        <dbReference type="EMBL" id="EZH74014.1"/>
    </source>
</evidence>
<dbReference type="AlphaFoldDB" id="A0A023BVP1"/>
<protein>
    <submittedName>
        <fullName evidence="1">Uncharacterized protein</fullName>
    </submittedName>
</protein>
<accession>A0A023BVP1</accession>
<keyword evidence="2" id="KW-1185">Reference proteome</keyword>
<dbReference type="EMBL" id="AQRA01000004">
    <property type="protein sequence ID" value="EZH74014.1"/>
    <property type="molecule type" value="Genomic_DNA"/>
</dbReference>
<dbReference type="STRING" id="1317122.ATO12_14145"/>
<gene>
    <name evidence="1" type="ORF">ATO12_14145</name>
</gene>
<dbReference type="InterPro" id="IPR046230">
    <property type="entry name" value="DUF6263"/>
</dbReference>
<dbReference type="RefSeq" id="WP_034241533.1">
    <property type="nucleotide sequence ID" value="NZ_AQRA01000004.1"/>
</dbReference>
<organism evidence="1 2">
    <name type="scientific">Aquimarina atlantica</name>
    <dbReference type="NCBI Taxonomy" id="1317122"/>
    <lineage>
        <taxon>Bacteria</taxon>
        <taxon>Pseudomonadati</taxon>
        <taxon>Bacteroidota</taxon>
        <taxon>Flavobacteriia</taxon>
        <taxon>Flavobacteriales</taxon>
        <taxon>Flavobacteriaceae</taxon>
        <taxon>Aquimarina</taxon>
    </lineage>
</organism>
<evidence type="ECO:0000313" key="2">
    <source>
        <dbReference type="Proteomes" id="UP000023541"/>
    </source>
</evidence>
<dbReference type="Pfam" id="PF19777">
    <property type="entry name" value="DUF6263"/>
    <property type="match status" value="1"/>
</dbReference>
<name>A0A023BVP1_9FLAO</name>
<proteinExistence type="predicted"/>
<reference evidence="1 2" key="1">
    <citation type="submission" date="2014-04" db="EMBL/GenBank/DDBJ databases">
        <title>Aquimarina sp. 22II-S11-z7 Genome Sequencing.</title>
        <authorList>
            <person name="Lai Q."/>
        </authorList>
    </citation>
    <scope>NUCLEOTIDE SEQUENCE [LARGE SCALE GENOMIC DNA]</scope>
    <source>
        <strain evidence="1 2">22II-S11-z7</strain>
    </source>
</reference>
<dbReference type="eggNOG" id="ENOG502ZBSV">
    <property type="taxonomic scope" value="Bacteria"/>
</dbReference>